<sequence length="158" mass="18252">MFGKKQKPQLWYVQYPNEGPWYELLVIPFGLSLFHHDSHFNKGIIGSCKKLICQTIDWDNEMEDPETEWRWFKGSRTASSCCLWFSRCYSVSYHHGNSNTVFPVQSKAGAISYKAQSQDEEALVRAAARLNMVFLEKKGNILDINFNGSLVQYEVLDT</sequence>
<reference evidence="1 2" key="1">
    <citation type="journal article" date="2021" name="BMC Genomics">
        <title>Datura genome reveals duplications of psychoactive alkaloid biosynthetic genes and high mutation rate following tissue culture.</title>
        <authorList>
            <person name="Rajewski A."/>
            <person name="Carter-House D."/>
            <person name="Stajich J."/>
            <person name="Litt A."/>
        </authorList>
    </citation>
    <scope>NUCLEOTIDE SEQUENCE [LARGE SCALE GENOMIC DNA]</scope>
    <source>
        <strain evidence="1">AR-01</strain>
    </source>
</reference>
<organism evidence="1 2">
    <name type="scientific">Datura stramonium</name>
    <name type="common">Jimsonweed</name>
    <name type="synonym">Common thornapple</name>
    <dbReference type="NCBI Taxonomy" id="4076"/>
    <lineage>
        <taxon>Eukaryota</taxon>
        <taxon>Viridiplantae</taxon>
        <taxon>Streptophyta</taxon>
        <taxon>Embryophyta</taxon>
        <taxon>Tracheophyta</taxon>
        <taxon>Spermatophyta</taxon>
        <taxon>Magnoliopsida</taxon>
        <taxon>eudicotyledons</taxon>
        <taxon>Gunneridae</taxon>
        <taxon>Pentapetalae</taxon>
        <taxon>asterids</taxon>
        <taxon>lamiids</taxon>
        <taxon>Solanales</taxon>
        <taxon>Solanaceae</taxon>
        <taxon>Solanoideae</taxon>
        <taxon>Datureae</taxon>
        <taxon>Datura</taxon>
    </lineage>
</organism>
<name>A0ABS8WPV4_DATST</name>
<protein>
    <submittedName>
        <fullName evidence="1">Uncharacterized protein</fullName>
    </submittedName>
</protein>
<evidence type="ECO:0000313" key="1">
    <source>
        <dbReference type="EMBL" id="MCE3051941.1"/>
    </source>
</evidence>
<comment type="caution">
    <text evidence="1">The sequence shown here is derived from an EMBL/GenBank/DDBJ whole genome shotgun (WGS) entry which is preliminary data.</text>
</comment>
<dbReference type="EMBL" id="JACEIK010009080">
    <property type="protein sequence ID" value="MCE3051941.1"/>
    <property type="molecule type" value="Genomic_DNA"/>
</dbReference>
<gene>
    <name evidence="1" type="ORF">HAX54_051232</name>
</gene>
<evidence type="ECO:0000313" key="2">
    <source>
        <dbReference type="Proteomes" id="UP000823775"/>
    </source>
</evidence>
<dbReference type="Proteomes" id="UP000823775">
    <property type="component" value="Unassembled WGS sequence"/>
</dbReference>
<keyword evidence="2" id="KW-1185">Reference proteome</keyword>
<proteinExistence type="predicted"/>
<accession>A0ABS8WPV4</accession>